<dbReference type="InterPro" id="IPR036691">
    <property type="entry name" value="Endo/exonu/phosph_ase_sf"/>
</dbReference>
<protein>
    <submittedName>
        <fullName evidence="3">Uncharacterized protein</fullName>
    </submittedName>
</protein>
<dbReference type="PROSITE" id="PS50879">
    <property type="entry name" value="RNASE_H_1"/>
    <property type="match status" value="1"/>
</dbReference>
<dbReference type="Gene3D" id="3.30.420.10">
    <property type="entry name" value="Ribonuclease H-like superfamily/Ribonuclease H"/>
    <property type="match status" value="1"/>
</dbReference>
<dbReference type="Pfam" id="PF00075">
    <property type="entry name" value="RNase_H"/>
    <property type="match status" value="1"/>
</dbReference>
<dbReference type="InterPro" id="IPR043502">
    <property type="entry name" value="DNA/RNA_pol_sf"/>
</dbReference>
<dbReference type="InterPro" id="IPR052560">
    <property type="entry name" value="RdDP_mobile_element"/>
</dbReference>
<proteinExistence type="predicted"/>
<dbReference type="GO" id="GO:0003676">
    <property type="term" value="F:nucleic acid binding"/>
    <property type="evidence" value="ECO:0007669"/>
    <property type="project" value="InterPro"/>
</dbReference>
<evidence type="ECO:0000259" key="2">
    <source>
        <dbReference type="PROSITE" id="PS50879"/>
    </source>
</evidence>
<dbReference type="SUPFAM" id="SSF53098">
    <property type="entry name" value="Ribonuclease H-like"/>
    <property type="match status" value="1"/>
</dbReference>
<evidence type="ECO:0000313" key="4">
    <source>
        <dbReference type="Proteomes" id="UP000694700"/>
    </source>
</evidence>
<dbReference type="PROSITE" id="PS50878">
    <property type="entry name" value="RT_POL"/>
    <property type="match status" value="1"/>
</dbReference>
<name>A0A8C1SJC4_CYPCA</name>
<dbReference type="SUPFAM" id="SSF56672">
    <property type="entry name" value="DNA/RNA polymerases"/>
    <property type="match status" value="1"/>
</dbReference>
<dbReference type="CDD" id="cd01650">
    <property type="entry name" value="RT_nLTR_like"/>
    <property type="match status" value="1"/>
</dbReference>
<dbReference type="InterPro" id="IPR012337">
    <property type="entry name" value="RNaseH-like_sf"/>
</dbReference>
<dbReference type="CDD" id="cd09276">
    <property type="entry name" value="Rnase_HI_RT_non_LTR"/>
    <property type="match status" value="1"/>
</dbReference>
<sequence>MFYILQWNARSLVANGQEFKKFVDAFVDRPDVICVQETWLRPNLDFVIPGYKILRADRGNRAGGGFATFIKLGLQHRRIEINSELECVVGVIWSDRGKITVINYYNPGLILEEKKLEGIMDKVELPVIWVGDFNAHSDLWGSRFRDRNGVILEEFLDKHGLVVLNDGRPTRFQVNQGGSSCLDLTFASPELATRGEWDIMDRYTIGSDHVPILSRFGRKLVKEQDYRSEKYNYSKARWEEFNIRAQEEINNVVKDDIDKWNDSLCFMLIQVAEEFIPKFDCPKEWQMVPWWNEKCTQAVLARNKAYRRVRKFPMEECAIEYKRLRAKARRVIKDAKRESWRKFCGTLGPQTNIRRLWDLVHRMTGEYQTNKIPVLKFEGQEAVKNKDKADLLVKSLKEVHSSESISPISKKEREKKLKNEKHKLEYNKDNMRAVNAYFSVEEVKQAIARGKDTTPGRDRIGYQIFLHLDDVVLEEVLELINAVWECSILPREWKHATIVPILKPGKNADDPKSYRPIALTAVLCKIMERMVTDRLVYMLEKQEFFVPYQSGFRTGRSTMDSVLVLDLDIRRAMANKEVVMSVFLDIEKAYDTVWKEGLMIKLYDAGVRGRMLNWIKDFLKERTIQVRVDGSMSSKENVENGTPQGSVISPVLFNVMINDIFSKLNRGFGMALFADDAAVWKRGRNLNYIYKQVQQAINKVEAWADEWGFRISVSKSKYVVFGLKRKLLDKTLSIYNSPIEKVKSFKFLGVWFEERMTWKEHINNTVKKCERVINTLRCLVGMDWGASRECLMMIFRGIIRANIDYGCMVYRSASESVLKKLDVVQAKALRICGGAMRSTPLNALLIEMGETTLELRRNKLFLFYWTKLRSHNCSNPARILLEEHWELQKRDGNKKECGKTSIGKEAQDIGVNDIMIAPVIIWPPVPPWLLPVPNVDLSILDQIKKYEGNPVDMVYNHLKKIWPEYVQIFTDGSMNLRSRKTAIGVSIPQLKLMNGKRLTDSMSAITAELVAILLALEWVEENGPGKRIICSDSSAALMALKGRKSEARSDLVVEVLVTLNRVNKMGSTVGFIWVPAHIGVQGNEEADEMARSAVNKSEVELEVMFGRVECKSIIQERTMKLWQKEWNEGYKGRHYYSVQPTVGRNLNTTLERKESVILTRLRLGHCALNFGLARVGKHPDGRCRCGQEETVNHVIMECSNHHTARRHMISELLECGVSNISVQTILNPKDYESTKIFMKFLHKTGLYARI</sequence>
<dbReference type="Proteomes" id="UP000694700">
    <property type="component" value="Unplaced"/>
</dbReference>
<organism evidence="3 4">
    <name type="scientific">Cyprinus carpio</name>
    <name type="common">Common carp</name>
    <dbReference type="NCBI Taxonomy" id="7962"/>
    <lineage>
        <taxon>Eukaryota</taxon>
        <taxon>Metazoa</taxon>
        <taxon>Chordata</taxon>
        <taxon>Craniata</taxon>
        <taxon>Vertebrata</taxon>
        <taxon>Euteleostomi</taxon>
        <taxon>Actinopterygii</taxon>
        <taxon>Neopterygii</taxon>
        <taxon>Teleostei</taxon>
        <taxon>Ostariophysi</taxon>
        <taxon>Cypriniformes</taxon>
        <taxon>Cyprinidae</taxon>
        <taxon>Cyprininae</taxon>
        <taxon>Cyprinus</taxon>
    </lineage>
</organism>
<dbReference type="InterPro" id="IPR002156">
    <property type="entry name" value="RNaseH_domain"/>
</dbReference>
<dbReference type="PANTHER" id="PTHR36688">
    <property type="entry name" value="ENDO/EXONUCLEASE/PHOSPHATASE DOMAIN-CONTAINING PROTEIN"/>
    <property type="match status" value="1"/>
</dbReference>
<dbReference type="Ensembl" id="ENSCCRT00015008214.1">
    <property type="protein sequence ID" value="ENSCCRP00015007887.1"/>
    <property type="gene ID" value="ENSCCRG00015003960.1"/>
</dbReference>
<reference evidence="3" key="1">
    <citation type="submission" date="2025-08" db="UniProtKB">
        <authorList>
            <consortium name="Ensembl"/>
        </authorList>
    </citation>
    <scope>IDENTIFICATION</scope>
</reference>
<dbReference type="GO" id="GO:0004523">
    <property type="term" value="F:RNA-DNA hybrid ribonuclease activity"/>
    <property type="evidence" value="ECO:0007669"/>
    <property type="project" value="InterPro"/>
</dbReference>
<dbReference type="Pfam" id="PF00078">
    <property type="entry name" value="RVT_1"/>
    <property type="match status" value="1"/>
</dbReference>
<evidence type="ECO:0000259" key="1">
    <source>
        <dbReference type="PROSITE" id="PS50878"/>
    </source>
</evidence>
<feature type="domain" description="RNase H type-1" evidence="2">
    <location>
        <begin position="962"/>
        <end position="1095"/>
    </location>
</feature>
<dbReference type="InterPro" id="IPR000477">
    <property type="entry name" value="RT_dom"/>
</dbReference>
<dbReference type="SUPFAM" id="SSF56219">
    <property type="entry name" value="DNase I-like"/>
    <property type="match status" value="1"/>
</dbReference>
<dbReference type="GO" id="GO:0006259">
    <property type="term" value="P:DNA metabolic process"/>
    <property type="evidence" value="ECO:0007669"/>
    <property type="project" value="UniProtKB-ARBA"/>
</dbReference>
<feature type="domain" description="Reverse transcriptase" evidence="1">
    <location>
        <begin position="482"/>
        <end position="752"/>
    </location>
</feature>
<dbReference type="Pfam" id="PF14529">
    <property type="entry name" value="Exo_endo_phos_2"/>
    <property type="match status" value="1"/>
</dbReference>
<dbReference type="InterPro" id="IPR005135">
    <property type="entry name" value="Endo/exonuclease/phosphatase"/>
</dbReference>
<accession>A0A8C1SJC4</accession>
<dbReference type="PANTHER" id="PTHR36688:SF2">
    <property type="entry name" value="ENDONUCLEASE_EXONUCLEASE_PHOSPHATASE DOMAIN-CONTAINING PROTEIN"/>
    <property type="match status" value="1"/>
</dbReference>
<dbReference type="InterPro" id="IPR036397">
    <property type="entry name" value="RNaseH_sf"/>
</dbReference>
<dbReference type="Gene3D" id="3.60.10.10">
    <property type="entry name" value="Endonuclease/exonuclease/phosphatase"/>
    <property type="match status" value="1"/>
</dbReference>
<dbReference type="AlphaFoldDB" id="A0A8C1SJC4"/>
<evidence type="ECO:0000313" key="3">
    <source>
        <dbReference type="Ensembl" id="ENSCCRP00015007887.1"/>
    </source>
</evidence>